<evidence type="ECO:0000313" key="4">
    <source>
        <dbReference type="Proteomes" id="UP000030121"/>
    </source>
</evidence>
<feature type="domain" description="Glycosyl transferase family 1" evidence="1">
    <location>
        <begin position="183"/>
        <end position="349"/>
    </location>
</feature>
<protein>
    <recommendedName>
        <fullName evidence="5">Group 1 glycosyl transferase</fullName>
    </recommendedName>
</protein>
<accession>A0A0A2MD30</accession>
<dbReference type="AlphaFoldDB" id="A0A0A2MD30"/>
<comment type="caution">
    <text evidence="3">The sequence shown here is derived from an EMBL/GenBank/DDBJ whole genome shotgun (WGS) entry which is preliminary data.</text>
</comment>
<gene>
    <name evidence="3" type="ORF">Q764_08335</name>
</gene>
<keyword evidence="4" id="KW-1185">Reference proteome</keyword>
<dbReference type="Proteomes" id="UP000030121">
    <property type="component" value="Unassembled WGS sequence"/>
</dbReference>
<dbReference type="GO" id="GO:0016758">
    <property type="term" value="F:hexosyltransferase activity"/>
    <property type="evidence" value="ECO:0007669"/>
    <property type="project" value="TreeGrafter"/>
</dbReference>
<feature type="domain" description="Glycosyltransferase subfamily 4-like N-terminal" evidence="2">
    <location>
        <begin position="16"/>
        <end position="169"/>
    </location>
</feature>
<dbReference type="Pfam" id="PF00534">
    <property type="entry name" value="Glycos_transf_1"/>
    <property type="match status" value="1"/>
</dbReference>
<dbReference type="eggNOG" id="COG0438">
    <property type="taxonomic scope" value="Bacteria"/>
</dbReference>
<dbReference type="SUPFAM" id="SSF53756">
    <property type="entry name" value="UDP-Glycosyltransferase/glycogen phosphorylase"/>
    <property type="match status" value="1"/>
</dbReference>
<dbReference type="RefSeq" id="WP_026981344.1">
    <property type="nucleotide sequence ID" value="NZ_JRLW01000009.1"/>
</dbReference>
<dbReference type="STRING" id="1121899.GCA_000430025_00329"/>
<proteinExistence type="predicted"/>
<dbReference type="Gene3D" id="3.40.50.2000">
    <property type="entry name" value="Glycogen Phosphorylase B"/>
    <property type="match status" value="2"/>
</dbReference>
<evidence type="ECO:0000259" key="2">
    <source>
        <dbReference type="Pfam" id="PF13439"/>
    </source>
</evidence>
<dbReference type="Pfam" id="PF13439">
    <property type="entry name" value="Glyco_transf_4"/>
    <property type="match status" value="1"/>
</dbReference>
<evidence type="ECO:0000313" key="3">
    <source>
        <dbReference type="EMBL" id="KGO89378.1"/>
    </source>
</evidence>
<reference evidence="3 4" key="1">
    <citation type="submission" date="2013-09" db="EMBL/GenBank/DDBJ databases">
        <authorList>
            <person name="Zeng Z."/>
            <person name="Chen C."/>
        </authorList>
    </citation>
    <scope>NUCLEOTIDE SEQUENCE [LARGE SCALE GENOMIC DNA]</scope>
    <source>
        <strain evidence="3 4">GH29-5</strain>
    </source>
</reference>
<dbReference type="PANTHER" id="PTHR45947">
    <property type="entry name" value="SULFOQUINOVOSYL TRANSFERASE SQD2"/>
    <property type="match status" value="1"/>
</dbReference>
<name>A0A0A2MD30_9FLAO</name>
<organism evidence="3 4">
    <name type="scientific">Flavobacterium suncheonense GH29-5 = DSM 17707</name>
    <dbReference type="NCBI Taxonomy" id="1121899"/>
    <lineage>
        <taxon>Bacteria</taxon>
        <taxon>Pseudomonadati</taxon>
        <taxon>Bacteroidota</taxon>
        <taxon>Flavobacteriia</taxon>
        <taxon>Flavobacteriales</taxon>
        <taxon>Flavobacteriaceae</taxon>
        <taxon>Flavobacterium</taxon>
    </lineage>
</organism>
<dbReference type="InterPro" id="IPR001296">
    <property type="entry name" value="Glyco_trans_1"/>
</dbReference>
<dbReference type="PANTHER" id="PTHR45947:SF3">
    <property type="entry name" value="SULFOQUINOVOSYL TRANSFERASE SQD2"/>
    <property type="match status" value="1"/>
</dbReference>
<dbReference type="InterPro" id="IPR028098">
    <property type="entry name" value="Glyco_trans_4-like_N"/>
</dbReference>
<dbReference type="InterPro" id="IPR050194">
    <property type="entry name" value="Glycosyltransferase_grp1"/>
</dbReference>
<dbReference type="EMBL" id="JRLW01000009">
    <property type="protein sequence ID" value="KGO89378.1"/>
    <property type="molecule type" value="Genomic_DNA"/>
</dbReference>
<sequence length="373" mass="42315">MRKIKVLHCLETLGAGGVERRRLSIVKLLPKDRFEVKIVCTQLQNQLYKEFEDLGVEIIVVGKLKHPFDFSVHQKVQKVIGDFRPDIIHGAVFEGISMAAISGFLKRVPHIILEETSDPIHRNWKANLLLRLFSMVSDKVIGVSQATCDYLEHKAKVNPDKIQLINNGVRAPRRVSEAEQVALKASLNITNEDFIVGSVGRMIDDSNKRFSDLIKAVSLLVKKKYKVKLLLVGDGKERKNYEKLANELNISEHVIFTKYQEDVAKYYSVMDVFSLVSANESFGLVLAEAMYSKLPVVATRVGGMQYVVDDKNTGILVDKFDVSSITNALAWFYENPEKLKEYGEKGYKRVVEEFAEEVYVGKIEALYKQLVKE</sequence>
<dbReference type="OrthoDB" id="7560678at2"/>
<evidence type="ECO:0000259" key="1">
    <source>
        <dbReference type="Pfam" id="PF00534"/>
    </source>
</evidence>
<evidence type="ECO:0008006" key="5">
    <source>
        <dbReference type="Google" id="ProtNLM"/>
    </source>
</evidence>